<dbReference type="Pfam" id="PF13359">
    <property type="entry name" value="DDE_Tnp_4"/>
    <property type="match status" value="1"/>
</dbReference>
<sequence>VVQELLLDPARHHRYFQMSAEEMETLLSFVGLTKVSRRDFHLVFIYFVITGILQLYLQPGLHLIVLDLRQWRRFFYYKGDFSVVLLTLVENNYRFTAIQVGDFGRNSDGGVYPNSPLGRAMASKTLLLHPDLRYLPYPGHNISYEKEIFNYRLCRAIMTVEKAFGILKARWRILYQKINLQPSKVDTLVIAMCILHNFLTKPCMRGIGIQANRAGQEAVSVREKFTKYFTSVEGRIDFQDRMVVARPT</sequence>
<dbReference type="Proteomes" id="UP000694557">
    <property type="component" value="Unassembled WGS sequence"/>
</dbReference>
<feature type="domain" description="DDE Tnp4" evidence="4">
    <location>
        <begin position="73"/>
        <end position="197"/>
    </location>
</feature>
<dbReference type="Ensembl" id="ENSOKIT00005024967.1">
    <property type="protein sequence ID" value="ENSOKIP00005023522.1"/>
    <property type="gene ID" value="ENSOKIG00005010320.1"/>
</dbReference>
<keyword evidence="3" id="KW-0472">Membrane</keyword>
<organism evidence="5 6">
    <name type="scientific">Oncorhynchus kisutch</name>
    <name type="common">Coho salmon</name>
    <name type="synonym">Salmo kisutch</name>
    <dbReference type="NCBI Taxonomy" id="8019"/>
    <lineage>
        <taxon>Eukaryota</taxon>
        <taxon>Metazoa</taxon>
        <taxon>Chordata</taxon>
        <taxon>Craniata</taxon>
        <taxon>Vertebrata</taxon>
        <taxon>Euteleostomi</taxon>
        <taxon>Actinopterygii</taxon>
        <taxon>Neopterygii</taxon>
        <taxon>Teleostei</taxon>
        <taxon>Protacanthopterygii</taxon>
        <taxon>Salmoniformes</taxon>
        <taxon>Salmonidae</taxon>
        <taxon>Salmoninae</taxon>
        <taxon>Oncorhynchus</taxon>
    </lineage>
</organism>
<dbReference type="InterPro" id="IPR027806">
    <property type="entry name" value="HARBI1_dom"/>
</dbReference>
<reference evidence="5" key="1">
    <citation type="submission" date="2025-08" db="UniProtKB">
        <authorList>
            <consortium name="Ensembl"/>
        </authorList>
    </citation>
    <scope>IDENTIFICATION</scope>
</reference>
<proteinExistence type="predicted"/>
<keyword evidence="2" id="KW-0479">Metal-binding</keyword>
<feature type="transmembrane region" description="Helical" evidence="3">
    <location>
        <begin position="43"/>
        <end position="66"/>
    </location>
</feature>
<dbReference type="GeneTree" id="ENSGT00940000164115"/>
<evidence type="ECO:0000256" key="1">
    <source>
        <dbReference type="ARBA" id="ARBA00001968"/>
    </source>
</evidence>
<evidence type="ECO:0000256" key="2">
    <source>
        <dbReference type="ARBA" id="ARBA00022723"/>
    </source>
</evidence>
<evidence type="ECO:0000259" key="4">
    <source>
        <dbReference type="Pfam" id="PF13359"/>
    </source>
</evidence>
<reference evidence="5" key="2">
    <citation type="submission" date="2025-09" db="UniProtKB">
        <authorList>
            <consortium name="Ensembl"/>
        </authorList>
    </citation>
    <scope>IDENTIFICATION</scope>
</reference>
<protein>
    <recommendedName>
        <fullName evidence="4">DDE Tnp4 domain-containing protein</fullName>
    </recommendedName>
</protein>
<keyword evidence="3" id="KW-0812">Transmembrane</keyword>
<dbReference type="AlphaFoldDB" id="A0A8C7E007"/>
<keyword evidence="6" id="KW-1185">Reference proteome</keyword>
<evidence type="ECO:0000313" key="6">
    <source>
        <dbReference type="Proteomes" id="UP000694557"/>
    </source>
</evidence>
<comment type="cofactor">
    <cofactor evidence="1">
        <name>a divalent metal cation</name>
        <dbReference type="ChEBI" id="CHEBI:60240"/>
    </cofactor>
</comment>
<evidence type="ECO:0000256" key="3">
    <source>
        <dbReference type="SAM" id="Phobius"/>
    </source>
</evidence>
<accession>A0A8C7E007</accession>
<keyword evidence="3" id="KW-1133">Transmembrane helix</keyword>
<name>A0A8C7E007_ONCKI</name>
<dbReference type="GO" id="GO:0046872">
    <property type="term" value="F:metal ion binding"/>
    <property type="evidence" value="ECO:0007669"/>
    <property type="project" value="UniProtKB-KW"/>
</dbReference>
<evidence type="ECO:0000313" key="5">
    <source>
        <dbReference type="Ensembl" id="ENSOKIP00005023522.1"/>
    </source>
</evidence>